<feature type="domain" description="Amidohydrolase 3" evidence="1">
    <location>
        <begin position="391"/>
        <end position="496"/>
    </location>
</feature>
<sequence>MTSKADFFFYGGNIITVDENNPSAEALAVKGNKIQAVGKFHERFTDISGYYNQTYEDVSKVIGGKITELEQRNEFPRPWAKFFGWDPELIPDLPKLSADFLDKEFPTTLPVAIVGESGHVAWVNNNAFQAAGVDDTIEDKDGGIFVKDEDGHLTGQLFEAPAIMRVLGAAPQPTPEELEDTVRKQWKDYSACGFTTVTDMAYIPNQKFDRLLEEISFEDTCPVRLAPYRAVLPDEPTHANRNRTVCCPRLFINDERYTARPAGDEDEHTFEENPKLWEAGVKLGADGSPHCGTAAVREPFLNSNLTETLGFPPAPCYGNLNHSTEDLLQIVKREHHVKKRQIAIHAHGERAIDQAIGVPVHCGRYSTCGEFEPCSVLLRLPSVLLRQIVHFGAERTNRWTPLSEATKHGIRWSIHQDHPSFPGPPLPFVNLRTAVTRTHRDDKDTIYGPEYRVPIHEALKAVTIDAAWQIHRDDTLGSLMENKTADLLILSKNPYEVMLIIVACSV</sequence>
<dbReference type="InterPro" id="IPR032466">
    <property type="entry name" value="Metal_Hydrolase"/>
</dbReference>
<dbReference type="PANTHER" id="PTHR22642">
    <property type="entry name" value="IMIDAZOLONEPROPIONASE"/>
    <property type="match status" value="1"/>
</dbReference>
<comment type="caution">
    <text evidence="2">The sequence shown here is derived from an EMBL/GenBank/DDBJ whole genome shotgun (WGS) entry which is preliminary data.</text>
</comment>
<protein>
    <submittedName>
        <fullName evidence="2">Amidohydrolase YtcJ</fullName>
    </submittedName>
</protein>
<keyword evidence="3" id="KW-1185">Reference proteome</keyword>
<dbReference type="Gene3D" id="3.20.20.140">
    <property type="entry name" value="Metal-dependent hydrolases"/>
    <property type="match status" value="2"/>
</dbReference>
<dbReference type="InterPro" id="IPR013108">
    <property type="entry name" value="Amidohydro_3"/>
</dbReference>
<dbReference type="EMBL" id="JARQWQ010000134">
    <property type="protein sequence ID" value="KAK2548967.1"/>
    <property type="molecule type" value="Genomic_DNA"/>
</dbReference>
<evidence type="ECO:0000313" key="2">
    <source>
        <dbReference type="EMBL" id="KAK2548967.1"/>
    </source>
</evidence>
<evidence type="ECO:0000313" key="3">
    <source>
        <dbReference type="Proteomes" id="UP001249851"/>
    </source>
</evidence>
<dbReference type="InterPro" id="IPR011059">
    <property type="entry name" value="Metal-dep_hydrolase_composite"/>
</dbReference>
<reference evidence="2" key="1">
    <citation type="journal article" date="2023" name="G3 (Bethesda)">
        <title>Whole genome assembly and annotation of the endangered Caribbean coral Acropora cervicornis.</title>
        <authorList>
            <person name="Selwyn J.D."/>
            <person name="Vollmer S.V."/>
        </authorList>
    </citation>
    <scope>NUCLEOTIDE SEQUENCE</scope>
    <source>
        <strain evidence="2">K2</strain>
    </source>
</reference>
<dbReference type="GO" id="GO:0016810">
    <property type="term" value="F:hydrolase activity, acting on carbon-nitrogen (but not peptide) bonds"/>
    <property type="evidence" value="ECO:0007669"/>
    <property type="project" value="InterPro"/>
</dbReference>
<dbReference type="Pfam" id="PF07969">
    <property type="entry name" value="Amidohydro_3"/>
    <property type="match status" value="2"/>
</dbReference>
<reference evidence="2" key="2">
    <citation type="journal article" date="2023" name="Science">
        <title>Genomic signatures of disease resistance in endangered staghorn corals.</title>
        <authorList>
            <person name="Vollmer S.V."/>
            <person name="Selwyn J.D."/>
            <person name="Despard B.A."/>
            <person name="Roesel C.L."/>
        </authorList>
    </citation>
    <scope>NUCLEOTIDE SEQUENCE</scope>
    <source>
        <strain evidence="2">K2</strain>
    </source>
</reference>
<dbReference type="AlphaFoldDB" id="A0AAD9PTU4"/>
<proteinExistence type="predicted"/>
<accession>A0AAD9PTU4</accession>
<dbReference type="SUPFAM" id="SSF51338">
    <property type="entry name" value="Composite domain of metallo-dependent hydrolases"/>
    <property type="match status" value="1"/>
</dbReference>
<dbReference type="Proteomes" id="UP001249851">
    <property type="component" value="Unassembled WGS sequence"/>
</dbReference>
<feature type="domain" description="Amidohydrolase 3" evidence="1">
    <location>
        <begin position="69"/>
        <end position="356"/>
    </location>
</feature>
<name>A0AAD9PTU4_ACRCE</name>
<dbReference type="PANTHER" id="PTHR22642:SF2">
    <property type="entry name" value="PROTEIN LONG AFTER FAR-RED 3"/>
    <property type="match status" value="1"/>
</dbReference>
<dbReference type="Gene3D" id="3.10.310.70">
    <property type="match status" value="1"/>
</dbReference>
<dbReference type="SUPFAM" id="SSF51556">
    <property type="entry name" value="Metallo-dependent hydrolases"/>
    <property type="match status" value="1"/>
</dbReference>
<organism evidence="2 3">
    <name type="scientific">Acropora cervicornis</name>
    <name type="common">Staghorn coral</name>
    <dbReference type="NCBI Taxonomy" id="6130"/>
    <lineage>
        <taxon>Eukaryota</taxon>
        <taxon>Metazoa</taxon>
        <taxon>Cnidaria</taxon>
        <taxon>Anthozoa</taxon>
        <taxon>Hexacorallia</taxon>
        <taxon>Scleractinia</taxon>
        <taxon>Astrocoeniina</taxon>
        <taxon>Acroporidae</taxon>
        <taxon>Acropora</taxon>
    </lineage>
</organism>
<dbReference type="Gene3D" id="2.30.40.10">
    <property type="entry name" value="Urease, subunit C, domain 1"/>
    <property type="match status" value="2"/>
</dbReference>
<evidence type="ECO:0000259" key="1">
    <source>
        <dbReference type="Pfam" id="PF07969"/>
    </source>
</evidence>
<gene>
    <name evidence="2" type="ORF">P5673_030715</name>
</gene>